<feature type="chain" id="PRO_5039095614" description="Carbohydrate-binding protein" evidence="1">
    <location>
        <begin position="26"/>
        <end position="2139"/>
    </location>
</feature>
<feature type="signal peptide" evidence="1">
    <location>
        <begin position="1"/>
        <end position="25"/>
    </location>
</feature>
<dbReference type="SUPFAM" id="SSF49785">
    <property type="entry name" value="Galactose-binding domain-like"/>
    <property type="match status" value="1"/>
</dbReference>
<dbReference type="GO" id="GO:0030246">
    <property type="term" value="F:carbohydrate binding"/>
    <property type="evidence" value="ECO:0007669"/>
    <property type="project" value="InterPro"/>
</dbReference>
<dbReference type="Gene3D" id="2.160.20.10">
    <property type="entry name" value="Single-stranded right-handed beta-helix, Pectin lyase-like"/>
    <property type="match status" value="1"/>
</dbReference>
<dbReference type="Gene3D" id="2.60.40.10">
    <property type="entry name" value="Immunoglobulins"/>
    <property type="match status" value="1"/>
</dbReference>
<keyword evidence="1" id="KW-0732">Signal</keyword>
<feature type="domain" description="SLH" evidence="3">
    <location>
        <begin position="2084"/>
        <end position="2139"/>
    </location>
</feature>
<gene>
    <name evidence="4" type="ORF">J40TS1_35070</name>
</gene>
<dbReference type="PANTHER" id="PTHR43308:SF5">
    <property type="entry name" value="S-LAYER PROTEIN _ PEPTIDOGLYCAN ENDO-BETA-N-ACETYLGLUCOSAMINIDASE"/>
    <property type="match status" value="1"/>
</dbReference>
<dbReference type="SUPFAM" id="SSF50370">
    <property type="entry name" value="Ricin B-like lectins"/>
    <property type="match status" value="4"/>
</dbReference>
<evidence type="ECO:0008006" key="6">
    <source>
        <dbReference type="Google" id="ProtNLM"/>
    </source>
</evidence>
<dbReference type="PROSITE" id="PS51175">
    <property type="entry name" value="CBM6"/>
    <property type="match status" value="1"/>
</dbReference>
<dbReference type="InterPro" id="IPR051465">
    <property type="entry name" value="Cell_Envelope_Struct_Comp"/>
</dbReference>
<comment type="caution">
    <text evidence="4">The sequence shown here is derived from an EMBL/GenBank/DDBJ whole genome shotgun (WGS) entry which is preliminary data.</text>
</comment>
<dbReference type="InterPro" id="IPR006626">
    <property type="entry name" value="PbH1"/>
</dbReference>
<dbReference type="InterPro" id="IPR036116">
    <property type="entry name" value="FN3_sf"/>
</dbReference>
<dbReference type="PROSITE" id="PS51272">
    <property type="entry name" value="SLH"/>
    <property type="match status" value="3"/>
</dbReference>
<dbReference type="Pfam" id="PF00395">
    <property type="entry name" value="SLH"/>
    <property type="match status" value="3"/>
</dbReference>
<dbReference type="Gene3D" id="2.80.10.50">
    <property type="match status" value="5"/>
</dbReference>
<dbReference type="InterPro" id="IPR035992">
    <property type="entry name" value="Ricin_B-like_lectins"/>
</dbReference>
<keyword evidence="5" id="KW-1185">Reference proteome</keyword>
<evidence type="ECO:0000313" key="5">
    <source>
        <dbReference type="Proteomes" id="UP000683139"/>
    </source>
</evidence>
<dbReference type="RefSeq" id="WP_213517671.1">
    <property type="nucleotide sequence ID" value="NZ_BOSE01000007.1"/>
</dbReference>
<dbReference type="Pfam" id="PF14200">
    <property type="entry name" value="RicinB_lectin_2"/>
    <property type="match status" value="1"/>
</dbReference>
<dbReference type="InterPro" id="IPR013783">
    <property type="entry name" value="Ig-like_fold"/>
</dbReference>
<evidence type="ECO:0000259" key="3">
    <source>
        <dbReference type="PROSITE" id="PS51272"/>
    </source>
</evidence>
<dbReference type="Gene3D" id="2.60.120.260">
    <property type="entry name" value="Galactose-binding domain-like"/>
    <property type="match status" value="1"/>
</dbReference>
<dbReference type="InterPro" id="IPR001119">
    <property type="entry name" value="SLH_dom"/>
</dbReference>
<accession>A0A919YQL1</accession>
<evidence type="ECO:0000313" key="4">
    <source>
        <dbReference type="EMBL" id="GIP17865.1"/>
    </source>
</evidence>
<dbReference type="InterPro" id="IPR055149">
    <property type="entry name" value="Agl_cat_D2"/>
</dbReference>
<dbReference type="SMART" id="SM00710">
    <property type="entry name" value="PbH1"/>
    <property type="match status" value="5"/>
</dbReference>
<dbReference type="InterPro" id="IPR008979">
    <property type="entry name" value="Galactose-bd-like_sf"/>
</dbReference>
<dbReference type="Pfam" id="PF22815">
    <property type="entry name" value="CatAgl_D1"/>
    <property type="match status" value="1"/>
</dbReference>
<dbReference type="InterPro" id="IPR012334">
    <property type="entry name" value="Pectin_lyas_fold"/>
</dbReference>
<dbReference type="InterPro" id="IPR000772">
    <property type="entry name" value="Ricin_B_lectin"/>
</dbReference>
<dbReference type="InterPro" id="IPR005084">
    <property type="entry name" value="CBM6"/>
</dbReference>
<name>A0A919YQL1_9BACL</name>
<proteinExistence type="predicted"/>
<dbReference type="CDD" id="cd23432">
    <property type="entry name" value="beta-trefoil_Ricin_EndoBetaGal-like"/>
    <property type="match status" value="5"/>
</dbReference>
<dbReference type="EMBL" id="BOSE01000007">
    <property type="protein sequence ID" value="GIP17865.1"/>
    <property type="molecule type" value="Genomic_DNA"/>
</dbReference>
<sequence length="2139" mass="233605">MLTGQKLKLIALALLLLFSSLPAFPSGKVQAADVQAEAAQDASYVRIQNQYTGAYLYALEDKVAYGSPVETDQASHWQIVQDGEQVKIQNRETGKWMAVSAAESHLEPVVLLHDEQASQPQEAERIQWHLLNALTDGFFNVESAAKSQSYLHVEDGTGYAQASNIPPQWGSVQWKLEPVNTYMRLKNSYTGAYLMALDDKVSYSTDTAESNPAGHWVIEQQGEDVRLVNRSSGKAISRSGLQDHLSPLVLEELSEPAKAETQWKLVSAGEGLWNIQSSQQSEQLIHLEDSTGYAQASSILANWGSAQWMLEEVKTKAPHVDNPDQEQPGYIRIQNDWLELYMYEDEGVLRYGNVSSSDERGHWLVEEHDGAYTLQNRATGHYISLNGVTDDLTPVPLVEQVEVDDAILWNIANMQTAGNKHISAINEQGEIYLHVEKKLGHVQYGAIPAAWGSPQWRFIAVKDSGPSFIRLKNSYTGQYLYEQDGKVAYGEPALEDAASHWQLEALDNDQYRIINRATGHYIHIEGMDSGENAHLAPLPAGEIESSWTSAKWTLPESGEGIINIVNVYQPDKLVHVEDGTGYAQASNIPSFWGSAGWIVEAAPEHMPIAIPEGYARLKNEATSQYLYENANGVILYGELAETDGRGHWLIEANPDTPQQYTITNRLSGKQIQYSTKDQLLVTVSPAAGEEQSYWWIEPAPTGSHALIRSTTAPLEYVHLRDRAGYAQQSLQSVEAADLHWSIEQASETVVPHAEESNSEPVYTSWIPHNQPFQLHGQGKQLLIKQEQIVLEESSATYAPDEAEWVLWDYNGYQWLQHKATGLFVYWNDELGRYESATQQQLGAEPDASLSWQLASGKGKLELTPYKAASVANASSASSAPQLSIVYTVADVTIQAEDAFVRGGLAVETLLARNAEGSGVVAGFTDQEQQLIFTVHAPEDGTYKTALRYAFAGSGSKQLEAKVNGLAGGTVQLNSAASWDEWQTAQFELSLRQGLNTVVLSSVYSDKQPLWLDQLTVEQVLPLAYRGATAEAVVYEAELAATTGELLEPGRQYYSMAAESSARGAVKLVEAEDDITFEVQQAANRLTLRYILPDSEDGSGITAQYGLLINGKLVEQPVISSQYAWVYGSYPWSNRPADGNAHRFYDEHTIAIPEVKAGDVITIQKLNEQPYMIVDLIELALAPEAYEQPQGYVNAADYGAVAGDGQDDRAAIIEAIAAAQKLGYGVYIPAGQYEIAGEPIPVSNITIRGAGKWHTELIGYGFIGLGSDVEIYDLAIDGKRSARIDELEESGFDGTYGTGSILSHLRINRTKTGIWINQKELDSGEMLATTGLYVSDVQIRNTYADGINFSSGTSHSMAEHASIRYSGDDGLAMWANGTQSVGNTFRFNTVELPWLASNISIYGGKDVTVVDNIAADTIAFGAGISVSTRHNPERFEGTTLVARNTLLRTGGREHNWPADFGAMFIYTSDRPLDGSIVIQDNSIVDSTYQGISFLGEQPASGLLLERNSVERSGTWGIAASGNISGTAALGGTIVRDSRLGDLREGAAAFELKRLNQGYSFKDFDFYVTFNGVRQAPFVLELGDTAELTAWTMAGDKLDSASIAVEGEAVAVQPDGSLQAVKAGSSVVTVTAGSSTRAYTVTVRDTEAPVWSTNAARLSASVQSASEIKLTLPEAVDASAVSYRLTWNGGYQLIAGTEKEVLISGLRSGSSYQFMLDAVDESGNWSKNSLTATAATTGGAVVQPQPQPEQPKPDSSFIVTERKDEQGQAVTAYQVTDSAWQQLLNHATGEGMLIRMPAEAAAKQAALELSAEQLQQLAAQQQLKSIVVQLGEVQYRLSTRELANLLGQEGELIALYMSQAEQLPLTLPEMKPQSAFHSISVYVDGKQVDSAQQQLTLQVTAHLDGTKAEEAVVQQKWSVQYYDAAAKRYRYVPAVLTKQENGGLTVEIPQLYSSNWVVVEQARSFDDIQSHWAKQEIERLAAYGIINGKSDKRFAPEERVTRAEFAQLIVNALGMPGVGAARFTDVAEQDWYYAAASVAGELQIAQGYADGSFKPQAFITREQLVVMLVRTLRLVDPELAPMQADLSLYKDGDQVSTWAQADVETALAIGLLKGTTPDTLSPGGEATRSEAAILINRFIER</sequence>
<feature type="domain" description="CBM6" evidence="2">
    <location>
        <begin position="891"/>
        <end position="1017"/>
    </location>
</feature>
<dbReference type="SUPFAM" id="SSF49265">
    <property type="entry name" value="Fibronectin type III"/>
    <property type="match status" value="1"/>
</dbReference>
<feature type="domain" description="SLH" evidence="3">
    <location>
        <begin position="1958"/>
        <end position="2021"/>
    </location>
</feature>
<organism evidence="4 5">
    <name type="scientific">Paenibacillus montaniterrae</name>
    <dbReference type="NCBI Taxonomy" id="429341"/>
    <lineage>
        <taxon>Bacteria</taxon>
        <taxon>Bacillati</taxon>
        <taxon>Bacillota</taxon>
        <taxon>Bacilli</taxon>
        <taxon>Bacillales</taxon>
        <taxon>Paenibacillaceae</taxon>
        <taxon>Paenibacillus</taxon>
    </lineage>
</organism>
<dbReference type="InterPro" id="IPR033801">
    <property type="entry name" value="CBM6-CBM35-CBM36-like_1"/>
</dbReference>
<evidence type="ECO:0000259" key="2">
    <source>
        <dbReference type="PROSITE" id="PS51175"/>
    </source>
</evidence>
<protein>
    <recommendedName>
        <fullName evidence="6">Carbohydrate-binding protein</fullName>
    </recommendedName>
</protein>
<reference evidence="4" key="1">
    <citation type="submission" date="2021-03" db="EMBL/GenBank/DDBJ databases">
        <title>Antimicrobial resistance genes in bacteria isolated from Japanese honey, and their potential for conferring macrolide and lincosamide resistance in the American foulbrood pathogen Paenibacillus larvae.</title>
        <authorList>
            <person name="Okamoto M."/>
            <person name="Kumagai M."/>
            <person name="Kanamori H."/>
            <person name="Takamatsu D."/>
        </authorList>
    </citation>
    <scope>NUCLEOTIDE SEQUENCE</scope>
    <source>
        <strain evidence="4">J40TS1</strain>
    </source>
</reference>
<dbReference type="PANTHER" id="PTHR43308">
    <property type="entry name" value="OUTER MEMBRANE PROTEIN ALPHA-RELATED"/>
    <property type="match status" value="1"/>
</dbReference>
<feature type="domain" description="SLH" evidence="3">
    <location>
        <begin position="2022"/>
        <end position="2080"/>
    </location>
</feature>
<dbReference type="Proteomes" id="UP000683139">
    <property type="component" value="Unassembled WGS sequence"/>
</dbReference>
<evidence type="ECO:0000256" key="1">
    <source>
        <dbReference type="SAM" id="SignalP"/>
    </source>
</evidence>
<dbReference type="InterPro" id="IPR011050">
    <property type="entry name" value="Pectin_lyase_fold/virulence"/>
</dbReference>
<dbReference type="SUPFAM" id="SSF51126">
    <property type="entry name" value="Pectin lyase-like"/>
    <property type="match status" value="1"/>
</dbReference>
<dbReference type="Pfam" id="PF22816">
    <property type="entry name" value="CatAgl_D2"/>
    <property type="match status" value="1"/>
</dbReference>